<evidence type="ECO:0000313" key="3">
    <source>
        <dbReference type="EMBL" id="RJF75308.1"/>
    </source>
</evidence>
<dbReference type="SMART" id="SM00327">
    <property type="entry name" value="VWA"/>
    <property type="match status" value="1"/>
</dbReference>
<dbReference type="PROSITE" id="PS50234">
    <property type="entry name" value="VWFA"/>
    <property type="match status" value="1"/>
</dbReference>
<evidence type="ECO:0000256" key="1">
    <source>
        <dbReference type="SAM" id="MobiDB-lite"/>
    </source>
</evidence>
<accession>A0A418VGR5</accession>
<comment type="caution">
    <text evidence="3">The sequence shown here is derived from an EMBL/GenBank/DDBJ whole genome shotgun (WGS) entry which is preliminary data.</text>
</comment>
<dbReference type="RefSeq" id="WP_119760624.1">
    <property type="nucleotide sequence ID" value="NZ_QYUJ01000006.1"/>
</dbReference>
<feature type="region of interest" description="Disordered" evidence="1">
    <location>
        <begin position="398"/>
        <end position="418"/>
    </location>
</feature>
<dbReference type="Gene3D" id="3.40.50.410">
    <property type="entry name" value="von Willebrand factor, type A domain"/>
    <property type="match status" value="1"/>
</dbReference>
<protein>
    <submittedName>
        <fullName evidence="3">VWA domain-containing protein</fullName>
    </submittedName>
</protein>
<dbReference type="AlphaFoldDB" id="A0A418VGR5"/>
<gene>
    <name evidence="3" type="ORF">D3875_02110</name>
</gene>
<dbReference type="EMBL" id="QYUJ01000006">
    <property type="protein sequence ID" value="RJF75308.1"/>
    <property type="molecule type" value="Genomic_DNA"/>
</dbReference>
<name>A0A418VGR5_9DEIO</name>
<evidence type="ECO:0000313" key="4">
    <source>
        <dbReference type="Proteomes" id="UP000286287"/>
    </source>
</evidence>
<organism evidence="3 4">
    <name type="scientific">Deinococcus cavernae</name>
    <dbReference type="NCBI Taxonomy" id="2320857"/>
    <lineage>
        <taxon>Bacteria</taxon>
        <taxon>Thermotogati</taxon>
        <taxon>Deinococcota</taxon>
        <taxon>Deinococci</taxon>
        <taxon>Deinococcales</taxon>
        <taxon>Deinococcaceae</taxon>
        <taxon>Deinococcus</taxon>
    </lineage>
</organism>
<reference evidence="3 4" key="1">
    <citation type="submission" date="2018-09" db="EMBL/GenBank/DDBJ databases">
        <authorList>
            <person name="Zhu H."/>
        </authorList>
    </citation>
    <scope>NUCLEOTIDE SEQUENCE [LARGE SCALE GENOMIC DNA]</scope>
    <source>
        <strain evidence="3 4">K2S05-167</strain>
    </source>
</reference>
<dbReference type="SUPFAM" id="SSF53300">
    <property type="entry name" value="vWA-like"/>
    <property type="match status" value="1"/>
</dbReference>
<dbReference type="Proteomes" id="UP000286287">
    <property type="component" value="Unassembled WGS sequence"/>
</dbReference>
<sequence length="418" mass="45933">MQDQPLLPCIELLPLKAALPAGQDSELTVLARLSPAQPVDSTGPRSPLNLALVIDRSGSMAGQPISMARQAAQAGIRLLEPHDRVSVVIFDDEVETLIPSQQVADPEKLCREIERITSGGSTALHAGWLDGAMQVAQFTDQRALNRVLLLSDGQANQGKRHISEIVPDVRGLTARQVSTSTMGLGRHYDEDLLRGMAEAGDGNFEHIEHASQLPGFFETEFHGMSRTTGHTVSLGIEPNPEVGSLRTEILNDLQMNDLRRAQLPNLIAGRPLEVVLTLQVPAQAEQAEQGVLRVRLAWTGRDGIRRKQRAQLNMPVLPGDQFDALTENADVRVALEVQLNAKAKRDAVHLIDRGDYAGSQRVLRNRQDVYAAHAPMAPAPVREQEMAEMSELIDGLMEDRQLTRKRAASQNYNRSRSK</sequence>
<keyword evidence="4" id="KW-1185">Reference proteome</keyword>
<dbReference type="InterPro" id="IPR051266">
    <property type="entry name" value="CLCR"/>
</dbReference>
<feature type="compositionally biased region" description="Polar residues" evidence="1">
    <location>
        <begin position="408"/>
        <end position="418"/>
    </location>
</feature>
<dbReference type="InterPro" id="IPR036465">
    <property type="entry name" value="vWFA_dom_sf"/>
</dbReference>
<dbReference type="InterPro" id="IPR002035">
    <property type="entry name" value="VWF_A"/>
</dbReference>
<dbReference type="Pfam" id="PF00092">
    <property type="entry name" value="VWA"/>
    <property type="match status" value="1"/>
</dbReference>
<dbReference type="PANTHER" id="PTHR10579:SF43">
    <property type="entry name" value="ZINC FINGER (C3HC4-TYPE RING FINGER) FAMILY PROTEIN"/>
    <property type="match status" value="1"/>
</dbReference>
<proteinExistence type="predicted"/>
<dbReference type="OrthoDB" id="9781333at2"/>
<evidence type="ECO:0000259" key="2">
    <source>
        <dbReference type="PROSITE" id="PS50234"/>
    </source>
</evidence>
<dbReference type="PANTHER" id="PTHR10579">
    <property type="entry name" value="CALCIUM-ACTIVATED CHLORIDE CHANNEL REGULATOR"/>
    <property type="match status" value="1"/>
</dbReference>
<feature type="domain" description="VWFA" evidence="2">
    <location>
        <begin position="49"/>
        <end position="220"/>
    </location>
</feature>